<reference evidence="3" key="1">
    <citation type="journal article" date="2009" name="Science">
        <title>The B73 maize genome: complexity, diversity, and dynamics.</title>
        <authorList>
            <person name="Schnable P.S."/>
            <person name="Ware D."/>
            <person name="Fulton R.S."/>
            <person name="Stein J.C."/>
            <person name="Wei F."/>
            <person name="Pasternak S."/>
            <person name="Liang C."/>
            <person name="Zhang J."/>
            <person name="Fulton L."/>
            <person name="Graves T.A."/>
            <person name="Minx P."/>
            <person name="Reily A.D."/>
            <person name="Courtney L."/>
            <person name="Kruchowski S.S."/>
            <person name="Tomlinson C."/>
            <person name="Strong C."/>
            <person name="Delehaunty K."/>
            <person name="Fronick C."/>
            <person name="Courtney B."/>
            <person name="Rock S.M."/>
            <person name="Belter E."/>
            <person name="Du F."/>
            <person name="Kim K."/>
            <person name="Abbott R.M."/>
            <person name="Cotton M."/>
            <person name="Levy A."/>
            <person name="Marchetto P."/>
            <person name="Ochoa K."/>
            <person name="Jackson S.M."/>
            <person name="Gillam B."/>
            <person name="Chen W."/>
            <person name="Yan L."/>
            <person name="Higginbotham J."/>
            <person name="Cardenas M."/>
            <person name="Waligorski J."/>
            <person name="Applebaum E."/>
            <person name="Phelps L."/>
            <person name="Falcone J."/>
            <person name="Kanchi K."/>
            <person name="Thane T."/>
            <person name="Scimone A."/>
            <person name="Thane N."/>
            <person name="Henke J."/>
            <person name="Wang T."/>
            <person name="Ruppert J."/>
            <person name="Shah N."/>
            <person name="Rotter K."/>
            <person name="Hodges J."/>
            <person name="Ingenthron E."/>
            <person name="Cordes M."/>
            <person name="Kohlberg S."/>
            <person name="Sgro J."/>
            <person name="Delgado B."/>
            <person name="Mead K."/>
            <person name="Chinwalla A."/>
            <person name="Leonard S."/>
            <person name="Crouse K."/>
            <person name="Collura K."/>
            <person name="Kudrna D."/>
            <person name="Currie J."/>
            <person name="He R."/>
            <person name="Angelova A."/>
            <person name="Rajasekar S."/>
            <person name="Mueller T."/>
            <person name="Lomeli R."/>
            <person name="Scara G."/>
            <person name="Ko A."/>
            <person name="Delaney K."/>
            <person name="Wissotski M."/>
            <person name="Lopez G."/>
            <person name="Campos D."/>
            <person name="Braidotti M."/>
            <person name="Ashley E."/>
            <person name="Golser W."/>
            <person name="Kim H."/>
            <person name="Lee S."/>
            <person name="Lin J."/>
            <person name="Dujmic Z."/>
            <person name="Kim W."/>
            <person name="Talag J."/>
            <person name="Zuccolo A."/>
            <person name="Fan C."/>
            <person name="Sebastian A."/>
            <person name="Kramer M."/>
            <person name="Spiegel L."/>
            <person name="Nascimento L."/>
            <person name="Zutavern T."/>
            <person name="Miller B."/>
            <person name="Ambroise C."/>
            <person name="Muller S."/>
            <person name="Spooner W."/>
            <person name="Narechania A."/>
            <person name="Ren L."/>
            <person name="Wei S."/>
            <person name="Kumari S."/>
            <person name="Faga B."/>
            <person name="Levy M.J."/>
            <person name="McMahan L."/>
            <person name="Van Buren P."/>
            <person name="Vaughn M.W."/>
            <person name="Ying K."/>
            <person name="Yeh C.-T."/>
            <person name="Emrich S.J."/>
            <person name="Jia Y."/>
            <person name="Kalyanaraman A."/>
            <person name="Hsia A.-P."/>
            <person name="Barbazuk W.B."/>
            <person name="Baucom R.S."/>
            <person name="Brutnell T.P."/>
            <person name="Carpita N.C."/>
            <person name="Chaparro C."/>
            <person name="Chia J.-M."/>
            <person name="Deragon J.-M."/>
            <person name="Estill J.C."/>
            <person name="Fu Y."/>
            <person name="Jeddeloh J.A."/>
            <person name="Han Y."/>
            <person name="Lee H."/>
            <person name="Li P."/>
            <person name="Lisch D.R."/>
            <person name="Liu S."/>
            <person name="Liu Z."/>
            <person name="Nagel D.H."/>
            <person name="McCann M.C."/>
            <person name="SanMiguel P."/>
            <person name="Myers A.M."/>
            <person name="Nettleton D."/>
            <person name="Nguyen J."/>
            <person name="Penning B.W."/>
            <person name="Ponnala L."/>
            <person name="Schneider K.L."/>
            <person name="Schwartz D.C."/>
            <person name="Sharma A."/>
            <person name="Soderlund C."/>
            <person name="Springer N.M."/>
            <person name="Sun Q."/>
            <person name="Wang H."/>
            <person name="Waterman M."/>
            <person name="Westerman R."/>
            <person name="Wolfgruber T.K."/>
            <person name="Yang L."/>
            <person name="Yu Y."/>
            <person name="Zhang L."/>
            <person name="Zhou S."/>
            <person name="Zhu Q."/>
            <person name="Bennetzen J.L."/>
            <person name="Dawe R.K."/>
            <person name="Jiang J."/>
            <person name="Jiang N."/>
            <person name="Presting G.G."/>
            <person name="Wessler S.R."/>
            <person name="Aluru S."/>
            <person name="Martienssen R.A."/>
            <person name="Clifton S.W."/>
            <person name="McCombie W.R."/>
            <person name="Wing R.A."/>
            <person name="Wilson R.K."/>
        </authorList>
    </citation>
    <scope>NUCLEOTIDE SEQUENCE [LARGE SCALE GENOMIC DNA]</scope>
    <source>
        <strain evidence="3">cv. B73</strain>
    </source>
</reference>
<dbReference type="PANTHER" id="PTHR47383">
    <property type="entry name" value="OS03G0659800 PROTEIN"/>
    <property type="match status" value="1"/>
</dbReference>
<proteinExistence type="predicted"/>
<reference evidence="2" key="2">
    <citation type="submission" date="2019-07" db="EMBL/GenBank/DDBJ databases">
        <authorList>
            <person name="Seetharam A."/>
            <person name="Woodhouse M."/>
            <person name="Cannon E."/>
        </authorList>
    </citation>
    <scope>NUCLEOTIDE SEQUENCE [LARGE SCALE GENOMIC DNA]</scope>
    <source>
        <strain evidence="2">cv. B73</strain>
    </source>
</reference>
<organism evidence="2 3">
    <name type="scientific">Zea mays</name>
    <name type="common">Maize</name>
    <dbReference type="NCBI Taxonomy" id="4577"/>
    <lineage>
        <taxon>Eukaryota</taxon>
        <taxon>Viridiplantae</taxon>
        <taxon>Streptophyta</taxon>
        <taxon>Embryophyta</taxon>
        <taxon>Tracheophyta</taxon>
        <taxon>Spermatophyta</taxon>
        <taxon>Magnoliopsida</taxon>
        <taxon>Liliopsida</taxon>
        <taxon>Poales</taxon>
        <taxon>Poaceae</taxon>
        <taxon>PACMAD clade</taxon>
        <taxon>Panicoideae</taxon>
        <taxon>Andropogonodae</taxon>
        <taxon>Andropogoneae</taxon>
        <taxon>Tripsacinae</taxon>
        <taxon>Zea</taxon>
    </lineage>
</organism>
<sequence>MPLGDDAEAADFVLLDELQAALPRDPYEQLDLARRITALAVSGRVSGLDTTRATPRAAACASAAQGPAHRASPTPAPGRFRCRRADCTEQTAASAP</sequence>
<evidence type="ECO:0000313" key="3">
    <source>
        <dbReference type="Proteomes" id="UP000007305"/>
    </source>
</evidence>
<dbReference type="EnsemblPlants" id="Zm00001eb235720_T001">
    <property type="protein sequence ID" value="Zm00001eb235720_P001"/>
    <property type="gene ID" value="Zm00001eb235720"/>
</dbReference>
<protein>
    <submittedName>
        <fullName evidence="2">Uncharacterized protein</fullName>
    </submittedName>
</protein>
<dbReference type="Gramene" id="Zm00001eb235720_T001">
    <property type="protein sequence ID" value="Zm00001eb235720_P001"/>
    <property type="gene ID" value="Zm00001eb235720"/>
</dbReference>
<evidence type="ECO:0000256" key="1">
    <source>
        <dbReference type="SAM" id="MobiDB-lite"/>
    </source>
</evidence>
<dbReference type="PANTHER" id="PTHR47383:SF6">
    <property type="entry name" value="KINESIN-LIKE PROTEIN"/>
    <property type="match status" value="1"/>
</dbReference>
<reference evidence="2" key="3">
    <citation type="submission" date="2021-05" db="UniProtKB">
        <authorList>
            <consortium name="EnsemblPlants"/>
        </authorList>
    </citation>
    <scope>IDENTIFICATION</scope>
    <source>
        <strain evidence="2">cv. B73</strain>
    </source>
</reference>
<accession>A0A804PG66</accession>
<dbReference type="AlphaFoldDB" id="A0A804PG66"/>
<dbReference type="InterPro" id="IPR058936">
    <property type="entry name" value="At4g15545-like"/>
</dbReference>
<feature type="region of interest" description="Disordered" evidence="1">
    <location>
        <begin position="61"/>
        <end position="81"/>
    </location>
</feature>
<evidence type="ECO:0000313" key="2">
    <source>
        <dbReference type="EnsemblPlants" id="Zm00001eb235720_P001"/>
    </source>
</evidence>
<dbReference type="Proteomes" id="UP000007305">
    <property type="component" value="Chromosome 5"/>
</dbReference>
<dbReference type="InParanoid" id="A0A804PG66"/>
<name>A0A804PG66_MAIZE</name>
<keyword evidence="3" id="KW-1185">Reference proteome</keyword>